<protein>
    <submittedName>
        <fullName evidence="9">TonB-linked SusC/RagA family outer membrane protein</fullName>
    </submittedName>
</protein>
<feature type="domain" description="TonB-dependent receptor plug" evidence="8">
    <location>
        <begin position="50"/>
        <end position="155"/>
    </location>
</feature>
<sequence length="934" mass="102157">MNLKLIVPAGICIALCSAWESRLLAQDVPEAGQIGQQTKEAADDSLKLIQQELAGGGDAVTFGELLSGQAGIRAVESGSAGAAPLLMIRGVNSINLHAQPYIYVDGVPVRYNSALDPFLSMLRPTRFAYVNPHDISDITIARRGEALSGIGGRGGAGAVYITTDRGEFGGTHVDFSASHGWLNADYSVPRMGGAGFRDYLRSYMAENGVPESELSTSPLFNSTLPQYNSNTDWLGLISRNASFDDYHVKLKGGDADANYMFSIGYTGKQETLKGSGLERISMRFNLDYKLSQKFEISNNLSYGNTTLNYLEEGPDWGIHPLFVAASKAPFFHPMSHDPTGAQTRSLAGVDELGKSNPLALVNSMKNNNEENRVDGLVTAKWTVSPELMLNTSLAVNYYNIKEKQYRPSLGIVNDLHRLRQNSKRNSSELMFRSNSWVEKSGKWGAVNNFNARAGFLVETYEEKSVFARKVNAGTDDYETLEQGTVDSASGVKYESNLLAFYLRGEVDLLERVHVSANVNLEASSNFGPESRWMVYPGVTATGDLLDRDQTHQVSLRAEWGRSGNNDLRGYYYKSLYYPANYFGFGGVYLGNVANPGIRPEMTDTYDAGIRAALFNDRVTLDAGYYYKNTSNLITYKAVPIEIGLDPQLENNGEVVSQGIEISLDARIVEKEGITWNVYGNVSTLKNEITALENGDIVRSLGGISGIAREGEALGSFYGYKVLGVFRSAAEVNLSKADGTAYKPGDYIIEDINGDSKINEMDQQVIGSALPDLFGSLGTVLQYRRLSLNALVAFSSGNEIYNSLNQQMHLMKDYSNQSPDVAGRWISESQSGAGWSRAALDDPSSNGTASDLWVEDGSYLKLRRVTLSYEVPVQRSLRFLEGLQLYVTGENLLTFTGYSGMDPEVAGSFDPLLRGIDFGASPMPQSFLLGLKASF</sequence>
<comment type="subcellular location">
    <subcellularLocation>
        <location evidence="1 7">Cell outer membrane</location>
        <topology evidence="1 7">Multi-pass membrane protein</topology>
    </subcellularLocation>
</comment>
<comment type="similarity">
    <text evidence="7">Belongs to the TonB-dependent receptor family.</text>
</comment>
<gene>
    <name evidence="9" type="ORF">EDD80_11064</name>
</gene>
<accession>A0A4R3KP50</accession>
<keyword evidence="6 7" id="KW-0998">Cell outer membrane</keyword>
<reference evidence="9 10" key="1">
    <citation type="submission" date="2019-03" db="EMBL/GenBank/DDBJ databases">
        <title>Genomic Encyclopedia of Type Strains, Phase IV (KMG-IV): sequencing the most valuable type-strain genomes for metagenomic binning, comparative biology and taxonomic classification.</title>
        <authorList>
            <person name="Goeker M."/>
        </authorList>
    </citation>
    <scope>NUCLEOTIDE SEQUENCE [LARGE SCALE GENOMIC DNA]</scope>
    <source>
        <strain evidence="9 10">DSM 21100</strain>
    </source>
</reference>
<evidence type="ECO:0000313" key="9">
    <source>
        <dbReference type="EMBL" id="TCS85866.1"/>
    </source>
</evidence>
<dbReference type="PROSITE" id="PS52016">
    <property type="entry name" value="TONB_DEPENDENT_REC_3"/>
    <property type="match status" value="1"/>
</dbReference>
<dbReference type="RefSeq" id="WP_207910323.1">
    <property type="nucleotide sequence ID" value="NZ_CP042432.1"/>
</dbReference>
<evidence type="ECO:0000256" key="2">
    <source>
        <dbReference type="ARBA" id="ARBA00022448"/>
    </source>
</evidence>
<evidence type="ECO:0000259" key="8">
    <source>
        <dbReference type="Pfam" id="PF07715"/>
    </source>
</evidence>
<keyword evidence="2 7" id="KW-0813">Transport</keyword>
<dbReference type="Pfam" id="PF07715">
    <property type="entry name" value="Plug"/>
    <property type="match status" value="1"/>
</dbReference>
<dbReference type="GO" id="GO:0009279">
    <property type="term" value="C:cell outer membrane"/>
    <property type="evidence" value="ECO:0007669"/>
    <property type="project" value="UniProtKB-SubCell"/>
</dbReference>
<keyword evidence="4 7" id="KW-0812">Transmembrane</keyword>
<dbReference type="AlphaFoldDB" id="A0A4R3KP50"/>
<dbReference type="InterPro" id="IPR023996">
    <property type="entry name" value="TonB-dep_OMP_SusC/RagA"/>
</dbReference>
<evidence type="ECO:0000256" key="7">
    <source>
        <dbReference type="PROSITE-ProRule" id="PRU01360"/>
    </source>
</evidence>
<name>A0A4R3KP50_9SPHI</name>
<evidence type="ECO:0000256" key="4">
    <source>
        <dbReference type="ARBA" id="ARBA00022692"/>
    </source>
</evidence>
<dbReference type="InterPro" id="IPR036942">
    <property type="entry name" value="Beta-barrel_TonB_sf"/>
</dbReference>
<keyword evidence="5 7" id="KW-0472">Membrane</keyword>
<evidence type="ECO:0000256" key="1">
    <source>
        <dbReference type="ARBA" id="ARBA00004571"/>
    </source>
</evidence>
<dbReference type="Proteomes" id="UP000295807">
    <property type="component" value="Unassembled WGS sequence"/>
</dbReference>
<dbReference type="InterPro" id="IPR039426">
    <property type="entry name" value="TonB-dep_rcpt-like"/>
</dbReference>
<evidence type="ECO:0000313" key="10">
    <source>
        <dbReference type="Proteomes" id="UP000295807"/>
    </source>
</evidence>
<dbReference type="InterPro" id="IPR037066">
    <property type="entry name" value="Plug_dom_sf"/>
</dbReference>
<dbReference type="EMBL" id="SMAD01000010">
    <property type="protein sequence ID" value="TCS85866.1"/>
    <property type="molecule type" value="Genomic_DNA"/>
</dbReference>
<evidence type="ECO:0000256" key="3">
    <source>
        <dbReference type="ARBA" id="ARBA00022452"/>
    </source>
</evidence>
<dbReference type="Gene3D" id="2.170.130.10">
    <property type="entry name" value="TonB-dependent receptor, plug domain"/>
    <property type="match status" value="1"/>
</dbReference>
<evidence type="ECO:0000256" key="5">
    <source>
        <dbReference type="ARBA" id="ARBA00023136"/>
    </source>
</evidence>
<comment type="caution">
    <text evidence="9">The sequence shown here is derived from an EMBL/GenBank/DDBJ whole genome shotgun (WGS) entry which is preliminary data.</text>
</comment>
<dbReference type="SUPFAM" id="SSF56935">
    <property type="entry name" value="Porins"/>
    <property type="match status" value="1"/>
</dbReference>
<proteinExistence type="inferred from homology"/>
<organism evidence="9 10">
    <name type="scientific">Anseongella ginsenosidimutans</name>
    <dbReference type="NCBI Taxonomy" id="496056"/>
    <lineage>
        <taxon>Bacteria</taxon>
        <taxon>Pseudomonadati</taxon>
        <taxon>Bacteroidota</taxon>
        <taxon>Sphingobacteriia</taxon>
        <taxon>Sphingobacteriales</taxon>
        <taxon>Sphingobacteriaceae</taxon>
        <taxon>Anseongella</taxon>
    </lineage>
</organism>
<dbReference type="InterPro" id="IPR012910">
    <property type="entry name" value="Plug_dom"/>
</dbReference>
<evidence type="ECO:0000256" key="6">
    <source>
        <dbReference type="ARBA" id="ARBA00023237"/>
    </source>
</evidence>
<dbReference type="Gene3D" id="2.40.170.20">
    <property type="entry name" value="TonB-dependent receptor, beta-barrel domain"/>
    <property type="match status" value="1"/>
</dbReference>
<keyword evidence="3 7" id="KW-1134">Transmembrane beta strand</keyword>
<keyword evidence="10" id="KW-1185">Reference proteome</keyword>
<dbReference type="NCBIfam" id="TIGR04056">
    <property type="entry name" value="OMP_RagA_SusC"/>
    <property type="match status" value="1"/>
</dbReference>